<feature type="domain" description="Pyridine nucleotide-disulphide oxidoreductase dimerisation" evidence="7">
    <location>
        <begin position="330"/>
        <end position="430"/>
    </location>
</feature>
<dbReference type="PRINTS" id="PR00368">
    <property type="entry name" value="FADPNR"/>
</dbReference>
<protein>
    <submittedName>
        <fullName evidence="9">NADH oxidase</fullName>
    </submittedName>
</protein>
<dbReference type="Gene3D" id="3.50.50.60">
    <property type="entry name" value="FAD/NAD(P)-binding domain"/>
    <property type="match status" value="2"/>
</dbReference>
<evidence type="ECO:0000256" key="4">
    <source>
        <dbReference type="ARBA" id="ARBA00022827"/>
    </source>
</evidence>
<comment type="similarity">
    <text evidence="2">Belongs to the class-III pyridine nucleotide-disulfide oxidoreductase family.</text>
</comment>
<dbReference type="PANTHER" id="PTHR43429:SF1">
    <property type="entry name" value="NAD(P)H SULFUR OXIDOREDUCTASE (COA-DEPENDENT)"/>
    <property type="match status" value="1"/>
</dbReference>
<accession>A0A268P4J7</accession>
<evidence type="ECO:0000256" key="5">
    <source>
        <dbReference type="ARBA" id="ARBA00023002"/>
    </source>
</evidence>
<dbReference type="InterPro" id="IPR023753">
    <property type="entry name" value="FAD/NAD-binding_dom"/>
</dbReference>
<dbReference type="RefSeq" id="WP_095326055.1">
    <property type="nucleotide sequence ID" value="NZ_NPCC01000004.1"/>
</dbReference>
<dbReference type="Pfam" id="PF02852">
    <property type="entry name" value="Pyr_redox_dim"/>
    <property type="match status" value="1"/>
</dbReference>
<keyword evidence="4" id="KW-0274">FAD</keyword>
<reference evidence="9 10" key="1">
    <citation type="submission" date="2017-07" db="EMBL/GenBank/DDBJ databases">
        <title>Isolation and whole genome analysis of endospore-forming bacteria from heroin.</title>
        <authorList>
            <person name="Kalinowski J."/>
            <person name="Ahrens B."/>
            <person name="Al-Dilaimi A."/>
            <person name="Winkler A."/>
            <person name="Wibberg D."/>
            <person name="Schleenbecker U."/>
            <person name="Ruckert C."/>
            <person name="Wolfel R."/>
            <person name="Grass G."/>
        </authorList>
    </citation>
    <scope>NUCLEOTIDE SEQUENCE [LARGE SCALE GENOMIC DNA]</scope>
    <source>
        <strain evidence="9 10">7539</strain>
    </source>
</reference>
<dbReference type="Pfam" id="PF07992">
    <property type="entry name" value="Pyr_redox_2"/>
    <property type="match status" value="1"/>
</dbReference>
<evidence type="ECO:0000256" key="3">
    <source>
        <dbReference type="ARBA" id="ARBA00022630"/>
    </source>
</evidence>
<evidence type="ECO:0000259" key="7">
    <source>
        <dbReference type="Pfam" id="PF02852"/>
    </source>
</evidence>
<evidence type="ECO:0000313" key="9">
    <source>
        <dbReference type="EMBL" id="PAE90647.1"/>
    </source>
</evidence>
<comment type="caution">
    <text evidence="9">The sequence shown here is derived from an EMBL/GenBank/DDBJ whole genome shotgun (WGS) entry which is preliminary data.</text>
</comment>
<evidence type="ECO:0000256" key="1">
    <source>
        <dbReference type="ARBA" id="ARBA00001974"/>
    </source>
</evidence>
<evidence type="ECO:0000256" key="2">
    <source>
        <dbReference type="ARBA" id="ARBA00009130"/>
    </source>
</evidence>
<dbReference type="InterPro" id="IPR004099">
    <property type="entry name" value="Pyr_nucl-diS_OxRdtase_dimer"/>
</dbReference>
<sequence length="459" mass="50503">MKIIVIGCTHAGTTAVKNLLRLHPDADITVYERNDTVSFLSCGIALHVGGVVEHAEDLFYSSPQELAALGANMHVLHDVINVDNEKKKIRVRNLQTGEQFTDKYDKLVFTTGSAPVIPSIPGVGLKNIQLCKNYYQAQQIIKKATNAQKIAVIGAGYIGIELVEAFATNGKDVTLIEGANRILNKYLDHEFTDKIETTLREHHVTLALGEKVESFIGNSAGGVQAVQTSKQTHEADLVLLCVGFKPLTDLIKDKVDTLENGALLVNEYMQTSDPNIFAAGDNCAVFHNSANHMAYIPLATNATKMGTLVAYNIKRPTFAYKGTQGTSGLKLYDLNIASTGLTEEAAAIYGLDVRSFTFTDHERPTFMPSAEEVRIKLVFEQESLRIVGAQVMSKTDQTHLMNTVSVCIQQQMTVTDLAFADFFFQPHYSKPIHLLNSLALNILEQREPMQKTAEVRVST</sequence>
<evidence type="ECO:0000259" key="8">
    <source>
        <dbReference type="Pfam" id="PF07992"/>
    </source>
</evidence>
<dbReference type="Gene3D" id="3.30.390.30">
    <property type="match status" value="1"/>
</dbReference>
<keyword evidence="3" id="KW-0285">Flavoprotein</keyword>
<dbReference type="SUPFAM" id="SSF55424">
    <property type="entry name" value="FAD/NAD-linked reductases, dimerisation (C-terminal) domain"/>
    <property type="match status" value="1"/>
</dbReference>
<keyword evidence="6" id="KW-0676">Redox-active center</keyword>
<dbReference type="PANTHER" id="PTHR43429">
    <property type="entry name" value="PYRIDINE NUCLEOTIDE-DISULFIDE OXIDOREDUCTASE DOMAIN-CONTAINING"/>
    <property type="match status" value="1"/>
</dbReference>
<dbReference type="SUPFAM" id="SSF51905">
    <property type="entry name" value="FAD/NAD(P)-binding domain"/>
    <property type="match status" value="1"/>
</dbReference>
<keyword evidence="5" id="KW-0560">Oxidoreductase</keyword>
<name>A0A268P4J7_SHOCL</name>
<comment type="cofactor">
    <cofactor evidence="1">
        <name>FAD</name>
        <dbReference type="ChEBI" id="CHEBI:57692"/>
    </cofactor>
</comment>
<gene>
    <name evidence="9" type="ORF">CHH72_01850</name>
</gene>
<evidence type="ECO:0000256" key="6">
    <source>
        <dbReference type="ARBA" id="ARBA00023284"/>
    </source>
</evidence>
<dbReference type="PRINTS" id="PR00411">
    <property type="entry name" value="PNDRDTASEI"/>
</dbReference>
<dbReference type="InterPro" id="IPR050260">
    <property type="entry name" value="FAD-bd_OxRdtase"/>
</dbReference>
<dbReference type="GO" id="GO:0016491">
    <property type="term" value="F:oxidoreductase activity"/>
    <property type="evidence" value="ECO:0007669"/>
    <property type="project" value="UniProtKB-KW"/>
</dbReference>
<proteinExistence type="inferred from homology"/>
<dbReference type="EMBL" id="NPCC01000004">
    <property type="protein sequence ID" value="PAE90647.1"/>
    <property type="molecule type" value="Genomic_DNA"/>
</dbReference>
<feature type="domain" description="FAD/NAD(P)-binding" evidence="8">
    <location>
        <begin position="1"/>
        <end position="306"/>
    </location>
</feature>
<organism evidence="9 10">
    <name type="scientific">Shouchella clausii</name>
    <name type="common">Alkalihalobacillus clausii</name>
    <dbReference type="NCBI Taxonomy" id="79880"/>
    <lineage>
        <taxon>Bacteria</taxon>
        <taxon>Bacillati</taxon>
        <taxon>Bacillota</taxon>
        <taxon>Bacilli</taxon>
        <taxon>Bacillales</taxon>
        <taxon>Bacillaceae</taxon>
        <taxon>Shouchella</taxon>
    </lineage>
</organism>
<dbReference type="Proteomes" id="UP000216207">
    <property type="component" value="Unassembled WGS sequence"/>
</dbReference>
<dbReference type="InterPro" id="IPR016156">
    <property type="entry name" value="FAD/NAD-linked_Rdtase_dimer_sf"/>
</dbReference>
<dbReference type="InterPro" id="IPR036188">
    <property type="entry name" value="FAD/NAD-bd_sf"/>
</dbReference>
<evidence type="ECO:0000313" key="10">
    <source>
        <dbReference type="Proteomes" id="UP000216207"/>
    </source>
</evidence>
<dbReference type="AlphaFoldDB" id="A0A268P4J7"/>